<proteinExistence type="predicted"/>
<evidence type="ECO:0000259" key="1">
    <source>
        <dbReference type="Pfam" id="PF06527"/>
    </source>
</evidence>
<dbReference type="Pfam" id="PF06527">
    <property type="entry name" value="TniQ"/>
    <property type="match status" value="1"/>
</dbReference>
<dbReference type="OrthoDB" id="9812008at2"/>
<protein>
    <recommendedName>
        <fullName evidence="1">TniQ domain-containing protein</fullName>
    </recommendedName>
</protein>
<dbReference type="PATRIC" id="fig|161398.10.peg.461"/>
<accession>A0A0S2JYX8</accession>
<name>A0A0S2JYX8_9GAMM</name>
<sequence length="470" mass="54163">MRVLPIFPVYEGETVYSVISRYFAVMGYFNSNTLALQVFSMERKRIHPYLPNSLKKFANYFGEPIQETIKNRTLFPFFESTLSAIQASKLKAAMLGINGSPFHLSLTPQYGLKLFAGHKYCPECARRDMDNYGTTIWRIEHQIPGVSACAIHHCNLLGVKNNDLCLDRRLSLPTLNNQSNKANFTDVIFSRYSKKKLSQYKSSKCEHESVEEIINNLKALGFATPNGLLKYSQIVNELKFFWNGLNSNHPLGIPEPIQSFDFIGPMLRVKTRTPAHPMKYHLILCWLDNLKKAPCEYPTKSKNVKHNCDIEILKLAKAGKSMNLIEKELGVSRCYIRKLLEINGIYHKSNSMHLSEKVIRKVVIKGLYGYTIEDISQQLALKTSTIEHIFCRTKGLSLWRKNLRHQKKLANALAVIKSAVRKNPNWLRKDIKEHHNAEFFLVYYHNKQMLEDILPPRTSPVPPKLKRKRP</sequence>
<dbReference type="STRING" id="161398.PP2015_451"/>
<feature type="domain" description="TniQ" evidence="1">
    <location>
        <begin position="9"/>
        <end position="156"/>
    </location>
</feature>
<keyword evidence="3" id="KW-1185">Reference proteome</keyword>
<dbReference type="Proteomes" id="UP000061457">
    <property type="component" value="Chromosome I"/>
</dbReference>
<gene>
    <name evidence="2" type="ORF">PP2015_451</name>
</gene>
<dbReference type="AlphaFoldDB" id="A0A0S2JYX8"/>
<dbReference type="EMBL" id="CP013187">
    <property type="protein sequence ID" value="ALO40974.1"/>
    <property type="molecule type" value="Genomic_DNA"/>
</dbReference>
<reference evidence="2 3" key="1">
    <citation type="submission" date="2015-11" db="EMBL/GenBank/DDBJ databases">
        <authorList>
            <person name="Zhang Y."/>
            <person name="Guo Z."/>
        </authorList>
    </citation>
    <scope>NUCLEOTIDE SEQUENCE [LARGE SCALE GENOMIC DNA]</scope>
    <source>
        <strain evidence="2 3">KCTC 12086</strain>
    </source>
</reference>
<evidence type="ECO:0000313" key="3">
    <source>
        <dbReference type="Proteomes" id="UP000061457"/>
    </source>
</evidence>
<dbReference type="KEGG" id="pphe:PP2015_451"/>
<organism evidence="2 3">
    <name type="scientific">Pseudoalteromonas phenolica</name>
    <dbReference type="NCBI Taxonomy" id="161398"/>
    <lineage>
        <taxon>Bacteria</taxon>
        <taxon>Pseudomonadati</taxon>
        <taxon>Pseudomonadota</taxon>
        <taxon>Gammaproteobacteria</taxon>
        <taxon>Alteromonadales</taxon>
        <taxon>Pseudoalteromonadaceae</taxon>
        <taxon>Pseudoalteromonas</taxon>
    </lineage>
</organism>
<dbReference type="InterPro" id="IPR009492">
    <property type="entry name" value="TniQ"/>
</dbReference>
<dbReference type="RefSeq" id="WP_058028739.1">
    <property type="nucleotide sequence ID" value="NZ_CP013187.1"/>
</dbReference>
<evidence type="ECO:0000313" key="2">
    <source>
        <dbReference type="EMBL" id="ALO40974.1"/>
    </source>
</evidence>